<evidence type="ECO:0000256" key="1">
    <source>
        <dbReference type="SAM" id="MobiDB-lite"/>
    </source>
</evidence>
<dbReference type="VEuPathDB" id="FungiDB:AAP_02523"/>
<protein>
    <recommendedName>
        <fullName evidence="4">V-type ATPase, C subunit family protein</fullName>
    </recommendedName>
</protein>
<dbReference type="OrthoDB" id="1744869at2759"/>
<dbReference type="AlphaFoldDB" id="A0A167ZSZ9"/>
<organism evidence="2 3">
    <name type="scientific">Ascosphaera apis ARSEF 7405</name>
    <dbReference type="NCBI Taxonomy" id="392613"/>
    <lineage>
        <taxon>Eukaryota</taxon>
        <taxon>Fungi</taxon>
        <taxon>Dikarya</taxon>
        <taxon>Ascomycota</taxon>
        <taxon>Pezizomycotina</taxon>
        <taxon>Eurotiomycetes</taxon>
        <taxon>Eurotiomycetidae</taxon>
        <taxon>Onygenales</taxon>
        <taxon>Ascosphaeraceae</taxon>
        <taxon>Ascosphaera</taxon>
    </lineage>
</organism>
<accession>A0A167ZSZ9</accession>
<name>A0A167ZSZ9_9EURO</name>
<reference evidence="2 3" key="1">
    <citation type="journal article" date="2016" name="Genome Biol. Evol.">
        <title>Divergent and convergent evolution of fungal pathogenicity.</title>
        <authorList>
            <person name="Shang Y."/>
            <person name="Xiao G."/>
            <person name="Zheng P."/>
            <person name="Cen K."/>
            <person name="Zhan S."/>
            <person name="Wang C."/>
        </authorList>
    </citation>
    <scope>NUCLEOTIDE SEQUENCE [LARGE SCALE GENOMIC DNA]</scope>
    <source>
        <strain evidence="2 3">ARSEF 7405</strain>
    </source>
</reference>
<gene>
    <name evidence="2" type="ORF">AAP_02523</name>
</gene>
<evidence type="ECO:0000313" key="2">
    <source>
        <dbReference type="EMBL" id="KZZ93057.1"/>
    </source>
</evidence>
<feature type="region of interest" description="Disordered" evidence="1">
    <location>
        <begin position="433"/>
        <end position="460"/>
    </location>
</feature>
<evidence type="ECO:0000313" key="3">
    <source>
        <dbReference type="Proteomes" id="UP000242877"/>
    </source>
</evidence>
<dbReference type="EMBL" id="AZGZ01000009">
    <property type="protein sequence ID" value="KZZ93057.1"/>
    <property type="molecule type" value="Genomic_DNA"/>
</dbReference>
<keyword evidence="3" id="KW-1185">Reference proteome</keyword>
<dbReference type="Proteomes" id="UP000242877">
    <property type="component" value="Unassembled WGS sequence"/>
</dbReference>
<sequence length="513" mass="55090">MISVSAIYRGGTGGALPLLRVGGSGGIRRWMNTGSSSTHHDRPHQILSTILIDHPKKVDRNDVVAAIKSSVEAYRLDASKHNAAFFFMTPQLAQWAGSGLPFLKDAMQAIFTSPSSGSLEEYKYSIAAVVDKIPSSEKGSHEGISMCITDMESIKIKPTSATTTVGRMKSTAKEEQPLVSFAARKGTLEQQIGIRLANTLFLNGMPRTLLASQWLMQPNGEAEVINQSTLSNCRVFTTKEASTKSRLALLPVTSPRTVAGCVGNILSRLHRNGPKATAEPASLELERIFPQYLEQHELKAQAVGVWALVRPKDMCATSDVNASLESGARLFRVLSGGGGWGNKQGLLSLDPECDLTSKSFYDDSSLSLAEAFGASSEEQEPEMPSFSSIFGGSEFPSLGNTVAEGETVQFFVGKLDDESLVVRENDGLSSNSFPRMTFGVTPKNNEFEGQLRGQDKTTTSSSVTKIPNFFGALTEECLTFVSSGDGATHTAGGRIGTKIDVPGSRLSIEMSQQ</sequence>
<comment type="caution">
    <text evidence="2">The sequence shown here is derived from an EMBL/GenBank/DDBJ whole genome shotgun (WGS) entry which is preliminary data.</text>
</comment>
<proteinExistence type="predicted"/>
<evidence type="ECO:0008006" key="4">
    <source>
        <dbReference type="Google" id="ProtNLM"/>
    </source>
</evidence>